<dbReference type="Gene3D" id="2.60.40.420">
    <property type="entry name" value="Cupredoxins - blue copper proteins"/>
    <property type="match status" value="3"/>
</dbReference>
<protein>
    <submittedName>
        <fullName evidence="5">FtsP/CotA-like multicopper oxidase with cupredoxin domain</fullName>
    </submittedName>
</protein>
<dbReference type="SUPFAM" id="SSF49503">
    <property type="entry name" value="Cupredoxins"/>
    <property type="match status" value="3"/>
</dbReference>
<organism evidence="5 6">
    <name type="scientific">Enterovirga rhinocerotis</name>
    <dbReference type="NCBI Taxonomy" id="1339210"/>
    <lineage>
        <taxon>Bacteria</taxon>
        <taxon>Pseudomonadati</taxon>
        <taxon>Pseudomonadota</taxon>
        <taxon>Alphaproteobacteria</taxon>
        <taxon>Hyphomicrobiales</taxon>
        <taxon>Methylobacteriaceae</taxon>
        <taxon>Enterovirga</taxon>
    </lineage>
</organism>
<dbReference type="Proteomes" id="UP000295122">
    <property type="component" value="Unassembled WGS sequence"/>
</dbReference>
<dbReference type="InterPro" id="IPR011706">
    <property type="entry name" value="Cu-oxidase_C"/>
</dbReference>
<evidence type="ECO:0000313" key="5">
    <source>
        <dbReference type="EMBL" id="TDR94244.1"/>
    </source>
</evidence>
<accession>A0A4R7C6N7</accession>
<feature type="domain" description="Plastocyanin-like" evidence="4">
    <location>
        <begin position="49"/>
        <end position="155"/>
    </location>
</feature>
<dbReference type="InterPro" id="IPR045087">
    <property type="entry name" value="Cu-oxidase_fam"/>
</dbReference>
<sequence>MQPVPDRRLVLAGLAATLVPLKAGAQPAGAAIELAASPRKARLAPGLASEADLWSFGDTAAPPVLRVRHGEELRVRLRNGTPKPLSVHWHGVRGPADQDGVGGVSQPPVRAGETFDYRFTPPDPGTHLVRPLVVGGASEAAGRGLAGLLVVEEKEPPAVDAEFALLLRDWRIEPSGALSPFGRPEESALAGRLGNRLALEGADAPKSVTLPAGARVRLRIANGCNARIMRIRFDGMKAFVAAVDGQPTDTFEPLRSNLPFAPGTRYDVFFDMPGEAGARCSVSALIGQGLPIVEFTAGAGSAAARPDVVALPPNGLLPPEIRLQNALRPELVIGGGATRGADGQPAYPSDPARSWTVNGKPGDAAAPPLFSARRGQPVVLAVTNNTAFVQPVHLHGHVFRLLHPLDDGWEPYWLDTMQVPEGRTLRIAFMADNPGRWTFSSTVLERFDTGLWTTFQVV</sequence>
<dbReference type="RefSeq" id="WP_133769162.1">
    <property type="nucleotide sequence ID" value="NZ_SNZR01000011.1"/>
</dbReference>
<reference evidence="5 6" key="1">
    <citation type="submission" date="2019-03" db="EMBL/GenBank/DDBJ databases">
        <title>Genomic Encyclopedia of Type Strains, Phase IV (KMG-IV): sequencing the most valuable type-strain genomes for metagenomic binning, comparative biology and taxonomic classification.</title>
        <authorList>
            <person name="Goeker M."/>
        </authorList>
    </citation>
    <scope>NUCLEOTIDE SEQUENCE [LARGE SCALE GENOMIC DNA]</scope>
    <source>
        <strain evidence="5 6">DSM 25903</strain>
    </source>
</reference>
<dbReference type="PANTHER" id="PTHR11709">
    <property type="entry name" value="MULTI-COPPER OXIDASE"/>
    <property type="match status" value="1"/>
</dbReference>
<evidence type="ECO:0000259" key="4">
    <source>
        <dbReference type="Pfam" id="PF07732"/>
    </source>
</evidence>
<comment type="caution">
    <text evidence="5">The sequence shown here is derived from an EMBL/GenBank/DDBJ whole genome shotgun (WGS) entry which is preliminary data.</text>
</comment>
<dbReference type="OrthoDB" id="9757546at2"/>
<dbReference type="AlphaFoldDB" id="A0A4R7C6N7"/>
<dbReference type="PROSITE" id="PS00079">
    <property type="entry name" value="MULTICOPPER_OXIDASE1"/>
    <property type="match status" value="1"/>
</dbReference>
<evidence type="ECO:0000313" key="6">
    <source>
        <dbReference type="Proteomes" id="UP000295122"/>
    </source>
</evidence>
<keyword evidence="2" id="KW-0560">Oxidoreductase</keyword>
<feature type="domain" description="Plastocyanin-like" evidence="3">
    <location>
        <begin position="351"/>
        <end position="457"/>
    </location>
</feature>
<dbReference type="Pfam" id="PF07731">
    <property type="entry name" value="Cu-oxidase_2"/>
    <property type="match status" value="1"/>
</dbReference>
<dbReference type="Pfam" id="PF07732">
    <property type="entry name" value="Cu-oxidase_3"/>
    <property type="match status" value="1"/>
</dbReference>
<keyword evidence="1" id="KW-0479">Metal-binding</keyword>
<proteinExistence type="predicted"/>
<dbReference type="GO" id="GO:0016491">
    <property type="term" value="F:oxidoreductase activity"/>
    <property type="evidence" value="ECO:0007669"/>
    <property type="project" value="UniProtKB-KW"/>
</dbReference>
<dbReference type="GO" id="GO:0005507">
    <property type="term" value="F:copper ion binding"/>
    <property type="evidence" value="ECO:0007669"/>
    <property type="project" value="InterPro"/>
</dbReference>
<evidence type="ECO:0000259" key="3">
    <source>
        <dbReference type="Pfam" id="PF07731"/>
    </source>
</evidence>
<gene>
    <name evidence="5" type="ORF">EV668_1525</name>
</gene>
<keyword evidence="6" id="KW-1185">Reference proteome</keyword>
<dbReference type="InterPro" id="IPR033138">
    <property type="entry name" value="Cu_oxidase_CS"/>
</dbReference>
<dbReference type="EMBL" id="SNZR01000011">
    <property type="protein sequence ID" value="TDR94244.1"/>
    <property type="molecule type" value="Genomic_DNA"/>
</dbReference>
<dbReference type="InterPro" id="IPR008972">
    <property type="entry name" value="Cupredoxin"/>
</dbReference>
<name>A0A4R7C6N7_9HYPH</name>
<evidence type="ECO:0000256" key="2">
    <source>
        <dbReference type="ARBA" id="ARBA00023002"/>
    </source>
</evidence>
<evidence type="ECO:0000256" key="1">
    <source>
        <dbReference type="ARBA" id="ARBA00022723"/>
    </source>
</evidence>
<dbReference type="InterPro" id="IPR011707">
    <property type="entry name" value="Cu-oxidase-like_N"/>
</dbReference>